<evidence type="ECO:0000256" key="5">
    <source>
        <dbReference type="ARBA" id="ARBA00022737"/>
    </source>
</evidence>
<keyword evidence="12" id="KW-1185">Reference proteome</keyword>
<keyword evidence="4" id="KW-0433">Leucine-rich repeat</keyword>
<evidence type="ECO:0000256" key="7">
    <source>
        <dbReference type="ARBA" id="ARBA00023242"/>
    </source>
</evidence>
<dbReference type="SUPFAM" id="SSF54427">
    <property type="entry name" value="NTF2-like"/>
    <property type="match status" value="1"/>
</dbReference>
<comment type="caution">
    <text evidence="11">The sequence shown here is derived from an EMBL/GenBank/DDBJ whole genome shotgun (WGS) entry which is preliminary data.</text>
</comment>
<evidence type="ECO:0000256" key="2">
    <source>
        <dbReference type="ARBA" id="ARBA00009285"/>
    </source>
</evidence>
<evidence type="ECO:0000256" key="1">
    <source>
        <dbReference type="ARBA" id="ARBA00004642"/>
    </source>
</evidence>
<keyword evidence="7" id="KW-0539">Nucleus</keyword>
<evidence type="ECO:0000256" key="8">
    <source>
        <dbReference type="SAM" id="MobiDB-lite"/>
    </source>
</evidence>
<dbReference type="Pfam" id="PF22602">
    <property type="entry name" value="NXF_NTF2"/>
    <property type="match status" value="1"/>
</dbReference>
<dbReference type="EMBL" id="BAAFST010000020">
    <property type="protein sequence ID" value="GAB1303122.1"/>
    <property type="molecule type" value="Genomic_DNA"/>
</dbReference>
<dbReference type="PROSITE" id="PS51450">
    <property type="entry name" value="LRR"/>
    <property type="match status" value="2"/>
</dbReference>
<evidence type="ECO:0000259" key="10">
    <source>
        <dbReference type="PROSITE" id="PS51281"/>
    </source>
</evidence>
<dbReference type="Gene3D" id="3.80.10.10">
    <property type="entry name" value="Ribonuclease Inhibitor"/>
    <property type="match status" value="1"/>
</dbReference>
<dbReference type="SMART" id="SM00804">
    <property type="entry name" value="TAP_C"/>
    <property type="match status" value="1"/>
</dbReference>
<feature type="region of interest" description="Disordered" evidence="8">
    <location>
        <begin position="1"/>
        <end position="50"/>
    </location>
</feature>
<dbReference type="InterPro" id="IPR057125">
    <property type="entry name" value="NXF1/2/3/5-like_LRR"/>
</dbReference>
<dbReference type="InterPro" id="IPR005637">
    <property type="entry name" value="TAP_C_dom"/>
</dbReference>
<dbReference type="InterPro" id="IPR032710">
    <property type="entry name" value="NTF2-like_dom_sf"/>
</dbReference>
<evidence type="ECO:0000313" key="11">
    <source>
        <dbReference type="EMBL" id="GAB1303122.1"/>
    </source>
</evidence>
<reference evidence="11 12" key="1">
    <citation type="submission" date="2024-08" db="EMBL/GenBank/DDBJ databases">
        <title>The draft genome of Apodemus speciosus.</title>
        <authorList>
            <person name="Nabeshima K."/>
            <person name="Suzuki S."/>
            <person name="Onuma M."/>
        </authorList>
    </citation>
    <scope>NUCLEOTIDE SEQUENCE [LARGE SCALE GENOMIC DNA]</scope>
    <source>
        <strain evidence="11">IB14-021</strain>
    </source>
</reference>
<gene>
    <name evidence="11" type="ORF">APTSU1_001836300</name>
</gene>
<dbReference type="InterPro" id="IPR035979">
    <property type="entry name" value="RBD_domain_sf"/>
</dbReference>
<dbReference type="Gene3D" id="3.30.70.330">
    <property type="match status" value="1"/>
</dbReference>
<evidence type="ECO:0000256" key="3">
    <source>
        <dbReference type="ARBA" id="ARBA00022448"/>
    </source>
</evidence>
<dbReference type="Proteomes" id="UP001623349">
    <property type="component" value="Unassembled WGS sequence"/>
</dbReference>
<dbReference type="Pfam" id="PF24048">
    <property type="entry name" value="LRR_NXF1-5"/>
    <property type="match status" value="1"/>
</dbReference>
<dbReference type="Gene3D" id="3.10.450.50">
    <property type="match status" value="1"/>
</dbReference>
<evidence type="ECO:0000256" key="6">
    <source>
        <dbReference type="ARBA" id="ARBA00022816"/>
    </source>
</evidence>
<dbReference type="InterPro" id="IPR018222">
    <property type="entry name" value="Nuclear_transport_factor_2_euk"/>
</dbReference>
<protein>
    <submittedName>
        <fullName evidence="11">Nuclear RNA export factor 7</fullName>
    </submittedName>
</protein>
<dbReference type="InterPro" id="IPR002075">
    <property type="entry name" value="NTF2_dom"/>
</dbReference>
<dbReference type="SUPFAM" id="SSF54928">
    <property type="entry name" value="RNA-binding domain, RBD"/>
    <property type="match status" value="1"/>
</dbReference>
<dbReference type="CDD" id="cd14342">
    <property type="entry name" value="UBA_TAP-C"/>
    <property type="match status" value="1"/>
</dbReference>
<keyword evidence="3" id="KW-0813">Transport</keyword>
<dbReference type="Gene3D" id="1.10.8.10">
    <property type="entry name" value="DNA helicase RuvA subunit, C-terminal domain"/>
    <property type="match status" value="1"/>
</dbReference>
<name>A0ABQ0FV49_APOSI</name>
<evidence type="ECO:0000256" key="4">
    <source>
        <dbReference type="ARBA" id="ARBA00022614"/>
    </source>
</evidence>
<organism evidence="11 12">
    <name type="scientific">Apodemus speciosus</name>
    <name type="common">Large Japanese field mouse</name>
    <dbReference type="NCBI Taxonomy" id="105296"/>
    <lineage>
        <taxon>Eukaryota</taxon>
        <taxon>Metazoa</taxon>
        <taxon>Chordata</taxon>
        <taxon>Craniata</taxon>
        <taxon>Vertebrata</taxon>
        <taxon>Euteleostomi</taxon>
        <taxon>Mammalia</taxon>
        <taxon>Eutheria</taxon>
        <taxon>Euarchontoglires</taxon>
        <taxon>Glires</taxon>
        <taxon>Rodentia</taxon>
        <taxon>Myomorpha</taxon>
        <taxon>Muroidea</taxon>
        <taxon>Muridae</taxon>
        <taxon>Murinae</taxon>
        <taxon>Apodemus</taxon>
    </lineage>
</organism>
<feature type="domain" description="NTF2" evidence="9">
    <location>
        <begin position="393"/>
        <end position="543"/>
    </location>
</feature>
<keyword evidence="5" id="KW-0677">Repeat</keyword>
<dbReference type="InterPro" id="IPR012677">
    <property type="entry name" value="Nucleotide-bd_a/b_plait_sf"/>
</dbReference>
<feature type="compositionally biased region" description="Basic and acidic residues" evidence="8">
    <location>
        <begin position="1"/>
        <end position="22"/>
    </location>
</feature>
<dbReference type="InterPro" id="IPR009060">
    <property type="entry name" value="UBA-like_sf"/>
</dbReference>
<comment type="similarity">
    <text evidence="2">Belongs to the NXF family.</text>
</comment>
<accession>A0ABQ0FV49</accession>
<dbReference type="Pfam" id="PF09162">
    <property type="entry name" value="Tap-RNA_bind"/>
    <property type="match status" value="1"/>
</dbReference>
<dbReference type="InterPro" id="IPR032675">
    <property type="entry name" value="LRR_dom_sf"/>
</dbReference>
<comment type="subcellular location">
    <subcellularLocation>
        <location evidence="1">Nucleus</location>
        <location evidence="1">Nucleoplasm</location>
    </subcellularLocation>
</comment>
<keyword evidence="6" id="KW-0509">mRNA transport</keyword>
<dbReference type="PROSITE" id="PS50177">
    <property type="entry name" value="NTF2_DOMAIN"/>
    <property type="match status" value="1"/>
</dbReference>
<feature type="domain" description="TAP-C" evidence="10">
    <location>
        <begin position="572"/>
        <end position="627"/>
    </location>
</feature>
<dbReference type="SUPFAM" id="SSF52058">
    <property type="entry name" value="L domain-like"/>
    <property type="match status" value="1"/>
</dbReference>
<dbReference type="InterPro" id="IPR030217">
    <property type="entry name" value="NXF_fam"/>
</dbReference>
<dbReference type="SUPFAM" id="SSF46934">
    <property type="entry name" value="UBA-like"/>
    <property type="match status" value="1"/>
</dbReference>
<dbReference type="PANTHER" id="PTHR10662">
    <property type="entry name" value="NUCLEAR RNA EXPORT FACTOR"/>
    <property type="match status" value="1"/>
</dbReference>
<dbReference type="InterPro" id="IPR001611">
    <property type="entry name" value="Leu-rich_rpt"/>
</dbReference>
<dbReference type="PANTHER" id="PTHR10662:SF45">
    <property type="entry name" value="NUCLEAR RNA EXPORT FACTOR 7"/>
    <property type="match status" value="1"/>
</dbReference>
<dbReference type="Pfam" id="PF03943">
    <property type="entry name" value="TAP_C"/>
    <property type="match status" value="1"/>
</dbReference>
<evidence type="ECO:0000313" key="12">
    <source>
        <dbReference type="Proteomes" id="UP001623349"/>
    </source>
</evidence>
<dbReference type="PROSITE" id="PS51281">
    <property type="entry name" value="TAP_C"/>
    <property type="match status" value="1"/>
</dbReference>
<evidence type="ECO:0000259" key="9">
    <source>
        <dbReference type="PROSITE" id="PS50177"/>
    </source>
</evidence>
<proteinExistence type="inferred from homology"/>
<sequence length="628" mass="73057">MTSLEDYKDQETRKMCSNERKQGPFRYTGRKKDRASSLGYTGKRSDHYEHTGHTILPSKARSDGGNLEMRAVLWNPSVRHTPYAGRRRSREEDHVEDQIHITVWRDDKPQEREVGHVTEDGTLESWFKVTIPCGRKCDKTQLMDSVHSLCRVPFTPVDFHCDKHRIQFFVQDASIASALKDVSYKICTEDFQKIPIFVNPSVAPYSVQNRFTKEQMEQLKLVMKKRYDVSQHALCLKKLRFDPDLMSHNIDMILNRRSCMAATLQIIQEDFPKLLSLNLSSNKLFQLDSLFDVVKKAPQLKILNLSKNMLRTVWELEKMKGLKLEQLWLEGNPLCSSFRDHSSYVSAVLDCFPELFCLDGRKLSLPTVMDIEEPLLTKTCKDIFKGSDVIKNQVQQFLREYYLIYDSEERQDLLSIYHDQACFSLTIPFNPSDPDLNSMCGYFKDERDMKRSKEFYIQRQLLKYTKQDIVDYLRALPQTLHAFSSFQVNICFQMETMLCFSVSGLFKEVEGSSKECVRAFMRIFIAILSRSSNLCIVNDQLFVWNPSPDEILGAFAIPSPTSCSSFKLVLSQEQQRMVQAFSTQSGMKLEWSQKCLEDNKWDYSKAAEVFTMLQTKNKIPKEFFQQMT</sequence>
<dbReference type="InterPro" id="IPR015245">
    <property type="entry name" value="Tap_RNA-bd"/>
</dbReference>